<keyword evidence="1" id="KW-0805">Transcription regulation</keyword>
<proteinExistence type="predicted"/>
<accession>A0ABY7TMT9</accession>
<dbReference type="PANTHER" id="PTHR30055">
    <property type="entry name" value="HTH-TYPE TRANSCRIPTIONAL REGULATOR RUTR"/>
    <property type="match status" value="1"/>
</dbReference>
<evidence type="ECO:0000313" key="7">
    <source>
        <dbReference type="Proteomes" id="UP001220395"/>
    </source>
</evidence>
<sequence>MRRDALERREALIGAAIACFTERGFAVPLEEIADRAGVGRGTLYRNFKDRMALTLAIFAREIDRMAERLDPDLSVAAAISAAVRGGREAAALFGRLATEISLSDEDMAAFRALGDRLEGMLEPIVARARARGEVRADLTAKDVAIAIRMASGLMMRRLPKAELDTQLDQALELLMRGYRAA</sequence>
<gene>
    <name evidence="6" type="ORF">PQ455_02215</name>
</gene>
<evidence type="ECO:0000259" key="5">
    <source>
        <dbReference type="PROSITE" id="PS50977"/>
    </source>
</evidence>
<organism evidence="6 7">
    <name type="scientific">Sphingomonas naphthae</name>
    <dbReference type="NCBI Taxonomy" id="1813468"/>
    <lineage>
        <taxon>Bacteria</taxon>
        <taxon>Pseudomonadati</taxon>
        <taxon>Pseudomonadota</taxon>
        <taxon>Alphaproteobacteria</taxon>
        <taxon>Sphingomonadales</taxon>
        <taxon>Sphingomonadaceae</taxon>
        <taxon>Sphingomonas</taxon>
    </lineage>
</organism>
<dbReference type="InterPro" id="IPR001647">
    <property type="entry name" value="HTH_TetR"/>
</dbReference>
<dbReference type="SUPFAM" id="SSF48498">
    <property type="entry name" value="Tetracyclin repressor-like, C-terminal domain"/>
    <property type="match status" value="1"/>
</dbReference>
<feature type="DNA-binding region" description="H-T-H motif" evidence="4">
    <location>
        <begin position="28"/>
        <end position="47"/>
    </location>
</feature>
<keyword evidence="7" id="KW-1185">Reference proteome</keyword>
<dbReference type="RefSeq" id="WP_273688802.1">
    <property type="nucleotide sequence ID" value="NZ_CP117411.1"/>
</dbReference>
<dbReference type="InterPro" id="IPR009057">
    <property type="entry name" value="Homeodomain-like_sf"/>
</dbReference>
<dbReference type="Pfam" id="PF00440">
    <property type="entry name" value="TetR_N"/>
    <property type="match status" value="1"/>
</dbReference>
<reference evidence="6 7" key="1">
    <citation type="submission" date="2023-02" db="EMBL/GenBank/DDBJ databases">
        <title>Genome sequence of Sphingomonas naphthae.</title>
        <authorList>
            <person name="Kim S."/>
            <person name="Heo J."/>
            <person name="Kwon S.-W."/>
        </authorList>
    </citation>
    <scope>NUCLEOTIDE SEQUENCE [LARGE SCALE GENOMIC DNA]</scope>
    <source>
        <strain evidence="6 7">KACC 18716</strain>
    </source>
</reference>
<dbReference type="PRINTS" id="PR00455">
    <property type="entry name" value="HTHTETR"/>
</dbReference>
<dbReference type="SUPFAM" id="SSF46689">
    <property type="entry name" value="Homeodomain-like"/>
    <property type="match status" value="1"/>
</dbReference>
<feature type="domain" description="HTH tetR-type" evidence="5">
    <location>
        <begin position="6"/>
        <end position="65"/>
    </location>
</feature>
<evidence type="ECO:0000256" key="3">
    <source>
        <dbReference type="ARBA" id="ARBA00023163"/>
    </source>
</evidence>
<dbReference type="Proteomes" id="UP001220395">
    <property type="component" value="Chromosome"/>
</dbReference>
<evidence type="ECO:0000256" key="2">
    <source>
        <dbReference type="ARBA" id="ARBA00023125"/>
    </source>
</evidence>
<keyword evidence="3" id="KW-0804">Transcription</keyword>
<name>A0ABY7TMT9_9SPHN</name>
<dbReference type="PANTHER" id="PTHR30055:SF234">
    <property type="entry name" value="HTH-TYPE TRANSCRIPTIONAL REGULATOR BETI"/>
    <property type="match status" value="1"/>
</dbReference>
<dbReference type="EMBL" id="CP117411">
    <property type="protein sequence ID" value="WCT74066.1"/>
    <property type="molecule type" value="Genomic_DNA"/>
</dbReference>
<dbReference type="Gene3D" id="1.10.357.10">
    <property type="entry name" value="Tetracycline Repressor, domain 2"/>
    <property type="match status" value="1"/>
</dbReference>
<keyword evidence="2 4" id="KW-0238">DNA-binding</keyword>
<dbReference type="InterPro" id="IPR050109">
    <property type="entry name" value="HTH-type_TetR-like_transc_reg"/>
</dbReference>
<evidence type="ECO:0000256" key="1">
    <source>
        <dbReference type="ARBA" id="ARBA00023015"/>
    </source>
</evidence>
<evidence type="ECO:0000256" key="4">
    <source>
        <dbReference type="PROSITE-ProRule" id="PRU00335"/>
    </source>
</evidence>
<dbReference type="PROSITE" id="PS50977">
    <property type="entry name" value="HTH_TETR_2"/>
    <property type="match status" value="1"/>
</dbReference>
<evidence type="ECO:0000313" key="6">
    <source>
        <dbReference type="EMBL" id="WCT74066.1"/>
    </source>
</evidence>
<dbReference type="InterPro" id="IPR036271">
    <property type="entry name" value="Tet_transcr_reg_TetR-rel_C_sf"/>
</dbReference>
<protein>
    <submittedName>
        <fullName evidence="6">Helix-turn-helix domain containing protein</fullName>
    </submittedName>
</protein>